<feature type="transmembrane region" description="Helical" evidence="1">
    <location>
        <begin position="579"/>
        <end position="602"/>
    </location>
</feature>
<keyword evidence="1" id="KW-1133">Transmembrane helix</keyword>
<sequence>MENNRQKIILKITISSLISAFLTVFNLITIYLPGLDISYFIIAIICIVLTWDIGFFVTITTSFLAFLYKAPVFDAISYFITNFITFIIFVTFRKAILNNRSLIYILLILISTLYDTFIFLLWLTISDIQTATSLYLAKVVEIHVLFTLYLFLPILTFNKVEKVIYKINLRLHSTINKNYFAYLEKKEFLKMKKFSDKKINYIWQLTSLIISTNILFATLAFIPFKINSIFGYQHILLMILIPIFMLFMTPVWMKLKRKTNNKIVLTHNCVGLMLAISLVFLSFILKNPSLNYALLVLGIILLGVFFAGFVPINIEIIKSYYFRNQLKNKVNKIITLTCFVLVPIVFLLDNHLKTIYTMSLFLLLLSFVLLILISNQNIMSDGNVLHVTKDDFKLALKSKRFLAITFSQNFFVGFEKYLEYGLIFLFFISFDNNKLITNFYDPKLYLYIILGYLFKYLGRALGYLFKWKEDKNIAINYTGNCLFTFGLFALLLFSVVVLFMNFENINLVYKILIIAVQFILGFAYVLIKRSQNFVYRSLFKKNNINGGFIFDHIIGNVLYAFISYIIFAIFFVAIQINNYSFLIMNALLFLTTLSITICNFSIKKNNLVSDTNSK</sequence>
<keyword evidence="1" id="KW-0472">Membrane</keyword>
<feature type="transmembrane region" description="Helical" evidence="1">
    <location>
        <begin position="477"/>
        <end position="501"/>
    </location>
</feature>
<feature type="transmembrane region" description="Helical" evidence="1">
    <location>
        <begin position="264"/>
        <end position="284"/>
    </location>
</feature>
<feature type="transmembrane region" description="Helical" evidence="1">
    <location>
        <begin position="401"/>
        <end position="428"/>
    </location>
</feature>
<feature type="transmembrane region" description="Helical" evidence="1">
    <location>
        <begin position="12"/>
        <end position="32"/>
    </location>
</feature>
<feature type="transmembrane region" description="Helical" evidence="1">
    <location>
        <begin position="290"/>
        <end position="310"/>
    </location>
</feature>
<dbReference type="RefSeq" id="WP_069117166.1">
    <property type="nucleotide sequence ID" value="NZ_CP017015.1"/>
</dbReference>
<feature type="transmembrane region" description="Helical" evidence="1">
    <location>
        <begin position="548"/>
        <end position="573"/>
    </location>
</feature>
<dbReference type="EMBL" id="CP017015">
    <property type="protein sequence ID" value="AOG60886.1"/>
    <property type="molecule type" value="Genomic_DNA"/>
</dbReference>
<feature type="transmembrane region" description="Helical" evidence="1">
    <location>
        <begin position="135"/>
        <end position="157"/>
    </location>
</feature>
<keyword evidence="1" id="KW-0812">Transmembrane</keyword>
<dbReference type="Proteomes" id="UP000094378">
    <property type="component" value="Chromosome"/>
</dbReference>
<dbReference type="AlphaFoldDB" id="A0A1B3SLR7"/>
<proteinExistence type="predicted"/>
<feature type="transmembrane region" description="Helical" evidence="1">
    <location>
        <begin position="230"/>
        <end position="252"/>
    </location>
</feature>
<feature type="transmembrane region" description="Helical" evidence="1">
    <location>
        <begin position="444"/>
        <end position="465"/>
    </location>
</feature>
<feature type="transmembrane region" description="Helical" evidence="1">
    <location>
        <begin position="330"/>
        <end position="348"/>
    </location>
</feature>
<organism evidence="2 3">
    <name type="scientific">Spiroplasma helicoides</name>
    <dbReference type="NCBI Taxonomy" id="216938"/>
    <lineage>
        <taxon>Bacteria</taxon>
        <taxon>Bacillati</taxon>
        <taxon>Mycoplasmatota</taxon>
        <taxon>Mollicutes</taxon>
        <taxon>Entomoplasmatales</taxon>
        <taxon>Spiroplasmataceae</taxon>
        <taxon>Spiroplasma</taxon>
    </lineage>
</organism>
<feature type="transmembrane region" description="Helical" evidence="1">
    <location>
        <begin position="507"/>
        <end position="527"/>
    </location>
</feature>
<feature type="transmembrane region" description="Helical" evidence="1">
    <location>
        <begin position="354"/>
        <end position="373"/>
    </location>
</feature>
<name>A0A1B3SLR7_9MOLU</name>
<evidence type="ECO:0000313" key="3">
    <source>
        <dbReference type="Proteomes" id="UP000094378"/>
    </source>
</evidence>
<dbReference type="KEGG" id="shj:SHELI_v1c09370"/>
<feature type="transmembrane region" description="Helical" evidence="1">
    <location>
        <begin position="201"/>
        <end position="224"/>
    </location>
</feature>
<feature type="transmembrane region" description="Helical" evidence="1">
    <location>
        <begin position="102"/>
        <end position="123"/>
    </location>
</feature>
<protein>
    <recommendedName>
        <fullName evidence="4">MFS transporter</fullName>
    </recommendedName>
</protein>
<gene>
    <name evidence="2" type="ORF">SHELI_v1c09370</name>
</gene>
<feature type="transmembrane region" description="Helical" evidence="1">
    <location>
        <begin position="39"/>
        <end position="66"/>
    </location>
</feature>
<feature type="transmembrane region" description="Helical" evidence="1">
    <location>
        <begin position="72"/>
        <end position="90"/>
    </location>
</feature>
<reference evidence="2 3" key="1">
    <citation type="submission" date="2016-08" db="EMBL/GenBank/DDBJ databases">
        <title>Complete genome sequence of Spiroplasma helicoides TABS-2 (DSM 22551).</title>
        <authorList>
            <person name="Shen W.-Y."/>
            <person name="Lo W.-S."/>
            <person name="Lai Y.-C."/>
            <person name="Kuo C.-H."/>
        </authorList>
    </citation>
    <scope>NUCLEOTIDE SEQUENCE [LARGE SCALE GENOMIC DNA]</scope>
    <source>
        <strain evidence="2 3">TABS-2</strain>
    </source>
</reference>
<evidence type="ECO:0000313" key="2">
    <source>
        <dbReference type="EMBL" id="AOG60886.1"/>
    </source>
</evidence>
<evidence type="ECO:0008006" key="4">
    <source>
        <dbReference type="Google" id="ProtNLM"/>
    </source>
</evidence>
<keyword evidence="3" id="KW-1185">Reference proteome</keyword>
<evidence type="ECO:0000256" key="1">
    <source>
        <dbReference type="SAM" id="Phobius"/>
    </source>
</evidence>
<accession>A0A1B3SLR7</accession>
<dbReference type="OrthoDB" id="388323at2"/>